<dbReference type="EMBL" id="JADCTT010000006">
    <property type="protein sequence ID" value="KAF9750926.1"/>
    <property type="molecule type" value="Genomic_DNA"/>
</dbReference>
<dbReference type="InterPro" id="IPR040632">
    <property type="entry name" value="Sulfotransfer_4"/>
</dbReference>
<dbReference type="Proteomes" id="UP000616885">
    <property type="component" value="Unassembled WGS sequence"/>
</dbReference>
<gene>
    <name evidence="1" type="ORF">IM811_015146</name>
</gene>
<dbReference type="SUPFAM" id="SSF52540">
    <property type="entry name" value="P-loop containing nucleoside triphosphate hydrolases"/>
    <property type="match status" value="1"/>
</dbReference>
<sequence length="278" mass="32267">MRFVSDDRKVESKSPCMKVIAAGLSRCATSSLQAALESDVLGYEPCMHMAHIAPHADREKLILAALQETNPKERQKILHKVFDGYQATSDYPGWIFTDDLMDMYPDAIVILNQRQSAEAWLESIGQSLQFFGTMWYYVPTFLWQTDRLHYWLHIYGYERLKERFPNITGLYTTQFYHLHNEWVREEAKKRGRKVVEWYPSDGWNPVCEALGKAPPKDGRPFPRLNDSAQMKMVKRILVGRGLISWALLGAPCGLGGHMGRVWYGSICRFFREVETYFR</sequence>
<evidence type="ECO:0000313" key="1">
    <source>
        <dbReference type="EMBL" id="KAF9750926.1"/>
    </source>
</evidence>
<proteinExistence type="predicted"/>
<organism evidence="1 2">
    <name type="scientific">Bionectria ochroleuca</name>
    <name type="common">Gliocladium roseum</name>
    <dbReference type="NCBI Taxonomy" id="29856"/>
    <lineage>
        <taxon>Eukaryota</taxon>
        <taxon>Fungi</taxon>
        <taxon>Dikarya</taxon>
        <taxon>Ascomycota</taxon>
        <taxon>Pezizomycotina</taxon>
        <taxon>Sordariomycetes</taxon>
        <taxon>Hypocreomycetidae</taxon>
        <taxon>Hypocreales</taxon>
        <taxon>Bionectriaceae</taxon>
        <taxon>Clonostachys</taxon>
    </lineage>
</organism>
<dbReference type="InterPro" id="IPR027417">
    <property type="entry name" value="P-loop_NTPase"/>
</dbReference>
<dbReference type="Pfam" id="PF17784">
    <property type="entry name" value="Sulfotransfer_4"/>
    <property type="match status" value="1"/>
</dbReference>
<evidence type="ECO:0008006" key="3">
    <source>
        <dbReference type="Google" id="ProtNLM"/>
    </source>
</evidence>
<comment type="caution">
    <text evidence="1">The sequence shown here is derived from an EMBL/GenBank/DDBJ whole genome shotgun (WGS) entry which is preliminary data.</text>
</comment>
<accession>A0A8H7TNF1</accession>
<protein>
    <recommendedName>
        <fullName evidence="3">NAD dependent epimerase/dehydratase</fullName>
    </recommendedName>
</protein>
<dbReference type="AlphaFoldDB" id="A0A8H7TNF1"/>
<reference evidence="1" key="1">
    <citation type="submission" date="2020-10" db="EMBL/GenBank/DDBJ databases">
        <title>High-Quality Genome Resource of Clonostachys rosea strain S41 by Oxford Nanopore Long-Read Sequencing.</title>
        <authorList>
            <person name="Wang H."/>
        </authorList>
    </citation>
    <scope>NUCLEOTIDE SEQUENCE</scope>
    <source>
        <strain evidence="1">S41</strain>
    </source>
</reference>
<dbReference type="PANTHER" id="PTHR36978:SF3">
    <property type="entry name" value="P-LOOP CONTAINING NUCLEOSIDE TRIPHOSPHATE HYDROLASE PROTEIN"/>
    <property type="match status" value="1"/>
</dbReference>
<name>A0A8H7TNF1_BIOOC</name>
<dbReference type="Gene3D" id="3.40.50.300">
    <property type="entry name" value="P-loop containing nucleotide triphosphate hydrolases"/>
    <property type="match status" value="1"/>
</dbReference>
<evidence type="ECO:0000313" key="2">
    <source>
        <dbReference type="Proteomes" id="UP000616885"/>
    </source>
</evidence>
<dbReference type="PANTHER" id="PTHR36978">
    <property type="entry name" value="P-LOOP CONTAINING NUCLEOTIDE TRIPHOSPHATE HYDROLASE"/>
    <property type="match status" value="1"/>
</dbReference>